<dbReference type="PANTHER" id="PTHR33694:SF1">
    <property type="entry name" value="UDP-3-O-ACYL-N-ACETYLGLUCOSAMINE DEACETYLASE 1, MITOCHONDRIAL-RELATED"/>
    <property type="match status" value="1"/>
</dbReference>
<dbReference type="GO" id="GO:0103117">
    <property type="term" value="F:UDP-3-O-acyl-N-acetylglucosamine deacetylase activity"/>
    <property type="evidence" value="ECO:0007669"/>
    <property type="project" value="UniProtKB-EC"/>
</dbReference>
<comment type="similarity">
    <text evidence="3">Belongs to the LpxC family.</text>
</comment>
<keyword evidence="7" id="KW-0479">Metal-binding</keyword>
<dbReference type="EC" id="3.5.1.108" evidence="4"/>
<dbReference type="OrthoDB" id="10265200at2759"/>
<organism evidence="13 14">
    <name type="scientific">Vigna radiata var. radiata</name>
    <name type="common">Mung bean</name>
    <name type="synonym">Phaseolus aureus</name>
    <dbReference type="NCBI Taxonomy" id="3916"/>
    <lineage>
        <taxon>Eukaryota</taxon>
        <taxon>Viridiplantae</taxon>
        <taxon>Streptophyta</taxon>
        <taxon>Embryophyta</taxon>
        <taxon>Tracheophyta</taxon>
        <taxon>Spermatophyta</taxon>
        <taxon>Magnoliopsida</taxon>
        <taxon>eudicotyledons</taxon>
        <taxon>Gunneridae</taxon>
        <taxon>Pentapetalae</taxon>
        <taxon>rosids</taxon>
        <taxon>fabids</taxon>
        <taxon>Fabales</taxon>
        <taxon>Fabaceae</taxon>
        <taxon>Papilionoideae</taxon>
        <taxon>50 kb inversion clade</taxon>
        <taxon>NPAAA clade</taxon>
        <taxon>indigoferoid/millettioid clade</taxon>
        <taxon>Phaseoleae</taxon>
        <taxon>Vigna</taxon>
    </lineage>
</organism>
<dbReference type="Gene3D" id="3.30.230.20">
    <property type="entry name" value="lpxc deacetylase, domain 1"/>
    <property type="match status" value="1"/>
</dbReference>
<evidence type="ECO:0000256" key="11">
    <source>
        <dbReference type="ARBA" id="ARBA00024535"/>
    </source>
</evidence>
<accession>A0A3Q0EHN5</accession>
<protein>
    <recommendedName>
        <fullName evidence="4">UDP-3-O-acyl-N-acetylglucosamine deacetylase</fullName>
        <ecNumber evidence="4">3.5.1.108</ecNumber>
    </recommendedName>
</protein>
<dbReference type="InterPro" id="IPR004463">
    <property type="entry name" value="UDP-acyl_GlcNac_deAcase"/>
</dbReference>
<reference evidence="13" key="1">
    <citation type="journal article" date="2014" name="Nat. Commun.">
        <title>Genome sequence of mungbean and insights into evolution within Vigna species.</title>
        <authorList>
            <person name="Kang Y.J."/>
            <person name="Kim S.K."/>
            <person name="Kim M.Y."/>
            <person name="Lestari P."/>
            <person name="Kim K.H."/>
            <person name="Ha B.K."/>
            <person name="Jun T.H."/>
            <person name="Hwang W.J."/>
            <person name="Lee T."/>
            <person name="Lee J."/>
            <person name="Shim S."/>
            <person name="Yoon M.Y."/>
            <person name="Jang Y.E."/>
            <person name="Han K.S."/>
            <person name="Taeprayoon P."/>
            <person name="Yoon N."/>
            <person name="Somta P."/>
            <person name="Tanya P."/>
            <person name="Kim K.S."/>
            <person name="Gwag J.G."/>
            <person name="Moon J.K."/>
            <person name="Lee Y.H."/>
            <person name="Park B.S."/>
            <person name="Bombarely A."/>
            <person name="Doyle J.J."/>
            <person name="Jackson S.A."/>
            <person name="Schafleitner R."/>
            <person name="Srinives P."/>
            <person name="Varshney R.K."/>
            <person name="Lee S.H."/>
        </authorList>
    </citation>
    <scope>NUCLEOTIDE SEQUENCE [LARGE SCALE GENOMIC DNA]</scope>
    <source>
        <strain evidence="13">cv. VC1973A</strain>
    </source>
</reference>
<keyword evidence="5" id="KW-0444">Lipid biosynthesis</keyword>
<dbReference type="GO" id="GO:2001289">
    <property type="term" value="P:lipid X metabolic process"/>
    <property type="evidence" value="ECO:0007669"/>
    <property type="project" value="UniProtKB-ARBA"/>
</dbReference>
<dbReference type="PANTHER" id="PTHR33694">
    <property type="entry name" value="UDP-3-O-ACYL-N-ACETYLGLUCOSAMINE DEACETYLASE 1, MITOCHONDRIAL-RELATED"/>
    <property type="match status" value="1"/>
</dbReference>
<keyword evidence="9" id="KW-0862">Zinc</keyword>
<dbReference type="HAMAP" id="MF_00388">
    <property type="entry name" value="LpxC"/>
    <property type="match status" value="1"/>
</dbReference>
<dbReference type="Proteomes" id="UP000087766">
    <property type="component" value="Chromosome 11"/>
</dbReference>
<comment type="pathway">
    <text evidence="2">Glycolipid biosynthesis; lipid IV(A) biosynthesis; lipid IV(A) from (3R)-3-hydroxytetradecanoyl-[acyl-carrier-protein] and UDP-N-acetyl-alpha-D-glucosamine: step 2/6.</text>
</comment>
<keyword evidence="6" id="KW-0441">Lipid A biosynthesis</keyword>
<dbReference type="Gene3D" id="3.30.1700.10">
    <property type="entry name" value="lpxc deacetylase, domain 2"/>
    <property type="match status" value="1"/>
</dbReference>
<dbReference type="GO" id="GO:0046872">
    <property type="term" value="F:metal ion binding"/>
    <property type="evidence" value="ECO:0007669"/>
    <property type="project" value="UniProtKB-KW"/>
</dbReference>
<keyword evidence="8" id="KW-0378">Hydrolase</keyword>
<proteinExistence type="inferred from homology"/>
<evidence type="ECO:0000256" key="3">
    <source>
        <dbReference type="ARBA" id="ARBA00006170"/>
    </source>
</evidence>
<evidence type="ECO:0000256" key="7">
    <source>
        <dbReference type="ARBA" id="ARBA00022723"/>
    </source>
</evidence>
<evidence type="ECO:0000256" key="4">
    <source>
        <dbReference type="ARBA" id="ARBA00012745"/>
    </source>
</evidence>
<dbReference type="SUPFAM" id="SSF54211">
    <property type="entry name" value="Ribosomal protein S5 domain 2-like"/>
    <property type="match status" value="2"/>
</dbReference>
<evidence type="ECO:0000313" key="14">
    <source>
        <dbReference type="RefSeq" id="XP_022631563.1"/>
    </source>
</evidence>
<evidence type="ECO:0000256" key="8">
    <source>
        <dbReference type="ARBA" id="ARBA00022801"/>
    </source>
</evidence>
<dbReference type="GeneID" id="106777157"/>
<evidence type="ECO:0000256" key="6">
    <source>
        <dbReference type="ARBA" id="ARBA00022556"/>
    </source>
</evidence>
<comment type="function">
    <text evidence="12">Involved in the biosynthesis of lipid A, a phosphorylated glycolipid that in bacteria anchors the lipopolysaccharide to the outer membrane of the cell. Lipid A-like molecules in plants may serve as structural components of the outer membranes of mitochondria and/or chloroplasts, or may be involved in signal transduction or plant defense responses.</text>
</comment>
<dbReference type="GO" id="GO:0009245">
    <property type="term" value="P:lipid A biosynthetic process"/>
    <property type="evidence" value="ECO:0007669"/>
    <property type="project" value="UniProtKB-KW"/>
</dbReference>
<evidence type="ECO:0000256" key="1">
    <source>
        <dbReference type="ARBA" id="ARBA00001947"/>
    </source>
</evidence>
<evidence type="ECO:0000256" key="12">
    <source>
        <dbReference type="ARBA" id="ARBA00024987"/>
    </source>
</evidence>
<dbReference type="RefSeq" id="XP_022631563.1">
    <property type="nucleotide sequence ID" value="XM_022775842.1"/>
</dbReference>
<keyword evidence="13" id="KW-1185">Reference proteome</keyword>
<evidence type="ECO:0000256" key="5">
    <source>
        <dbReference type="ARBA" id="ARBA00022516"/>
    </source>
</evidence>
<dbReference type="AlphaFoldDB" id="A0A3Q0EHN5"/>
<sequence>MSVSKALKSSKLVSWKPVRTGRLQQTLAGCVERNGVGLHSGKVSSVRLWPELASRGRYFEFRCRSIPAAIEFAQISPLCTSLSKDGFRIRTVEHLLSALEASGVDNCRIEIEAFDDKEIDAEIPIFDGSAREWVEAVEEVGLAVATDLDGNCVEKMAPHVNEPVCAWRNDSFVVAFPSPAVQITYGINFPQAPVIGRQWFSTYPLDNLVYSMQIALSRTFCIYEEIEPMRNAGLIKGGSLKNAIVCSSSKGWLNPPLHFIDEPCRHKILDLIGDLSMVAQSGNQGLPVAHIVAYKGGHALHADFARRLIGMSGKSNMLTMVAEKLFF</sequence>
<dbReference type="InterPro" id="IPR020568">
    <property type="entry name" value="Ribosomal_Su5_D2-typ_SF"/>
</dbReference>
<dbReference type="GO" id="GO:0016020">
    <property type="term" value="C:membrane"/>
    <property type="evidence" value="ECO:0007669"/>
    <property type="project" value="GOC"/>
</dbReference>
<reference evidence="14" key="2">
    <citation type="submission" date="2025-08" db="UniProtKB">
        <authorList>
            <consortium name="RefSeq"/>
        </authorList>
    </citation>
    <scope>IDENTIFICATION</scope>
    <source>
        <tissue evidence="14">Leaf</tissue>
    </source>
</reference>
<evidence type="ECO:0000256" key="2">
    <source>
        <dbReference type="ARBA" id="ARBA00005002"/>
    </source>
</evidence>
<keyword evidence="10" id="KW-0443">Lipid metabolism</keyword>
<dbReference type="NCBIfam" id="TIGR00325">
    <property type="entry name" value="lpxC"/>
    <property type="match status" value="1"/>
</dbReference>
<dbReference type="InterPro" id="IPR015870">
    <property type="entry name" value="UDP-acyl_N-AcGlcN_deAcase_N"/>
</dbReference>
<evidence type="ECO:0000313" key="13">
    <source>
        <dbReference type="Proteomes" id="UP000087766"/>
    </source>
</evidence>
<dbReference type="GO" id="GO:0005739">
    <property type="term" value="C:mitochondrion"/>
    <property type="evidence" value="ECO:0007669"/>
    <property type="project" value="UniProtKB-ARBA"/>
</dbReference>
<comment type="catalytic activity">
    <reaction evidence="11">
        <text>a UDP-3-O-[(3R)-3-hydroxyacyl]-N-acetyl-alpha-D-glucosamine + H2O = a UDP-3-O-[(3R)-3-hydroxyacyl]-alpha-D-glucosamine + acetate</text>
        <dbReference type="Rhea" id="RHEA:67816"/>
        <dbReference type="ChEBI" id="CHEBI:15377"/>
        <dbReference type="ChEBI" id="CHEBI:30089"/>
        <dbReference type="ChEBI" id="CHEBI:137740"/>
        <dbReference type="ChEBI" id="CHEBI:173225"/>
        <dbReference type="EC" id="3.5.1.108"/>
    </reaction>
</comment>
<dbReference type="Pfam" id="PF03331">
    <property type="entry name" value="LpxC"/>
    <property type="match status" value="1"/>
</dbReference>
<name>A0A3Q0EHN5_VIGRR</name>
<dbReference type="STRING" id="3916.A0A3Q0EHN5"/>
<comment type="cofactor">
    <cofactor evidence="1">
        <name>Zn(2+)</name>
        <dbReference type="ChEBI" id="CHEBI:29105"/>
    </cofactor>
</comment>
<dbReference type="UniPathway" id="UPA00359">
    <property type="reaction ID" value="UER00478"/>
</dbReference>
<gene>
    <name evidence="14" type="primary">LOC106777157</name>
</gene>
<evidence type="ECO:0000256" key="9">
    <source>
        <dbReference type="ARBA" id="ARBA00022833"/>
    </source>
</evidence>
<evidence type="ECO:0000256" key="10">
    <source>
        <dbReference type="ARBA" id="ARBA00023098"/>
    </source>
</evidence>
<dbReference type="InterPro" id="IPR011334">
    <property type="entry name" value="UDP-acyl_GlcNac_deAcase_C"/>
</dbReference>